<dbReference type="InterPro" id="IPR016181">
    <property type="entry name" value="Acyl_CoA_acyltransferase"/>
</dbReference>
<dbReference type="Proteomes" id="UP000678895">
    <property type="component" value="Unassembled WGS sequence"/>
</dbReference>
<dbReference type="SUPFAM" id="SSF55729">
    <property type="entry name" value="Acyl-CoA N-acyltransferases (Nat)"/>
    <property type="match status" value="1"/>
</dbReference>
<gene>
    <name evidence="2" type="ORF">J41TS4_25170</name>
</gene>
<proteinExistence type="predicted"/>
<dbReference type="CDD" id="cd04301">
    <property type="entry name" value="NAT_SF"/>
    <property type="match status" value="1"/>
</dbReference>
<dbReference type="AlphaFoldDB" id="A0A920CMJ2"/>
<protein>
    <submittedName>
        <fullName evidence="2">GNAT family acetyltransferase</fullName>
    </submittedName>
</protein>
<dbReference type="PROSITE" id="PS51186">
    <property type="entry name" value="GNAT"/>
    <property type="match status" value="1"/>
</dbReference>
<dbReference type="InterPro" id="IPR000182">
    <property type="entry name" value="GNAT_dom"/>
</dbReference>
<accession>A0A920CMJ2</accession>
<dbReference type="Pfam" id="PF00583">
    <property type="entry name" value="Acetyltransf_1"/>
    <property type="match status" value="1"/>
</dbReference>
<feature type="domain" description="N-acetyltransferase" evidence="1">
    <location>
        <begin position="2"/>
        <end position="164"/>
    </location>
</feature>
<dbReference type="PANTHER" id="PTHR39173:SF1">
    <property type="entry name" value="ACETYLTRANSFERASE"/>
    <property type="match status" value="1"/>
</dbReference>
<dbReference type="RefSeq" id="WP_301627504.1">
    <property type="nucleotide sequence ID" value="NZ_BORS01000008.1"/>
</dbReference>
<name>A0A920CMJ2_9BACL</name>
<dbReference type="PANTHER" id="PTHR39173">
    <property type="entry name" value="ACETYLTRANSFERASE"/>
    <property type="match status" value="1"/>
</dbReference>
<evidence type="ECO:0000313" key="3">
    <source>
        <dbReference type="Proteomes" id="UP000678895"/>
    </source>
</evidence>
<dbReference type="GO" id="GO:0016747">
    <property type="term" value="F:acyltransferase activity, transferring groups other than amino-acyl groups"/>
    <property type="evidence" value="ECO:0007669"/>
    <property type="project" value="InterPro"/>
</dbReference>
<keyword evidence="3" id="KW-1185">Reference proteome</keyword>
<organism evidence="2 3">
    <name type="scientific">Paenibacillus apis</name>
    <dbReference type="NCBI Taxonomy" id="1792174"/>
    <lineage>
        <taxon>Bacteria</taxon>
        <taxon>Bacillati</taxon>
        <taxon>Bacillota</taxon>
        <taxon>Bacilli</taxon>
        <taxon>Bacillales</taxon>
        <taxon>Paenibacillaceae</taxon>
        <taxon>Paenibacillus</taxon>
    </lineage>
</organism>
<reference evidence="2" key="1">
    <citation type="submission" date="2021-03" db="EMBL/GenBank/DDBJ databases">
        <title>Antimicrobial resistance genes in bacteria isolated from Japanese honey, and their potential for conferring macrolide and lincosamide resistance in the American foulbrood pathogen Paenibacillus larvae.</title>
        <authorList>
            <person name="Okamoto M."/>
            <person name="Kumagai M."/>
            <person name="Kanamori H."/>
            <person name="Takamatsu D."/>
        </authorList>
    </citation>
    <scope>NUCLEOTIDE SEQUENCE</scope>
    <source>
        <strain evidence="2">J41TS4</strain>
    </source>
</reference>
<evidence type="ECO:0000259" key="1">
    <source>
        <dbReference type="PROSITE" id="PS51186"/>
    </source>
</evidence>
<sequence>MIYLRKLAHEEPEEIYQMILEIGAGENGFVNSLRSSDFEEFKQKLKKNDDISNGINLEEGLVPQTIYWFYDHDRPVGYGKLRHKLNEKLLEHGGHIGYVIRPTARNRGYGKQALTELVKQAHLMGIKEILLTCDEANMASRRIIEFNGGVMSELKEGSCKYWIR</sequence>
<dbReference type="Gene3D" id="3.40.630.30">
    <property type="match status" value="1"/>
</dbReference>
<comment type="caution">
    <text evidence="2">The sequence shown here is derived from an EMBL/GenBank/DDBJ whole genome shotgun (WGS) entry which is preliminary data.</text>
</comment>
<dbReference type="EMBL" id="BORS01000008">
    <property type="protein sequence ID" value="GIO42759.1"/>
    <property type="molecule type" value="Genomic_DNA"/>
</dbReference>
<evidence type="ECO:0000313" key="2">
    <source>
        <dbReference type="EMBL" id="GIO42759.1"/>
    </source>
</evidence>